<evidence type="ECO:0000256" key="1">
    <source>
        <dbReference type="SAM" id="Phobius"/>
    </source>
</evidence>
<name>A0A8H5H1R4_9AGAR</name>
<sequence length="193" mass="21967">MEAYLCPARRSEPSRMVEPRAPANAIAAVSWFCHHGLKLNVVTVSDTMSRRYRGHRANSFKAVDLNELVELRARQRTFYGAYSRTAISNLGSALTVLRLFDRRFYRIGILFAVLGSLLMVLSFLRARHSDHDFSDRWKEEERQQRHQNAIQTVGQEGTRIFGRPFITAGWIVLGVALVVAVVEVVLLVLILQL</sequence>
<dbReference type="PANTHER" id="PTHR38646:SF1">
    <property type="entry name" value="DUF202 DOMAIN-CONTAINING PROTEIN"/>
    <property type="match status" value="1"/>
</dbReference>
<evidence type="ECO:0000313" key="3">
    <source>
        <dbReference type="Proteomes" id="UP000565441"/>
    </source>
</evidence>
<keyword evidence="1" id="KW-0812">Transmembrane</keyword>
<feature type="transmembrane region" description="Helical" evidence="1">
    <location>
        <begin position="168"/>
        <end position="191"/>
    </location>
</feature>
<evidence type="ECO:0000313" key="2">
    <source>
        <dbReference type="EMBL" id="KAF5375346.1"/>
    </source>
</evidence>
<proteinExistence type="predicted"/>
<accession>A0A8H5H1R4</accession>
<protein>
    <recommendedName>
        <fullName evidence="4">DUF202 domain-containing protein</fullName>
    </recommendedName>
</protein>
<dbReference type="Proteomes" id="UP000565441">
    <property type="component" value="Unassembled WGS sequence"/>
</dbReference>
<gene>
    <name evidence="2" type="ORF">D9615_007934</name>
</gene>
<evidence type="ECO:0008006" key="4">
    <source>
        <dbReference type="Google" id="ProtNLM"/>
    </source>
</evidence>
<comment type="caution">
    <text evidence="2">The sequence shown here is derived from an EMBL/GenBank/DDBJ whole genome shotgun (WGS) entry which is preliminary data.</text>
</comment>
<dbReference type="PANTHER" id="PTHR38646">
    <property type="entry name" value="YALI0F00814P"/>
    <property type="match status" value="1"/>
</dbReference>
<dbReference type="AlphaFoldDB" id="A0A8H5H1R4"/>
<keyword evidence="1" id="KW-1133">Transmembrane helix</keyword>
<dbReference type="OrthoDB" id="2555434at2759"/>
<dbReference type="EMBL" id="JAACJP010000034">
    <property type="protein sequence ID" value="KAF5375346.1"/>
    <property type="molecule type" value="Genomic_DNA"/>
</dbReference>
<keyword evidence="1" id="KW-0472">Membrane</keyword>
<keyword evidence="3" id="KW-1185">Reference proteome</keyword>
<feature type="transmembrane region" description="Helical" evidence="1">
    <location>
        <begin position="104"/>
        <end position="124"/>
    </location>
</feature>
<organism evidence="2 3">
    <name type="scientific">Tricholomella constricta</name>
    <dbReference type="NCBI Taxonomy" id="117010"/>
    <lineage>
        <taxon>Eukaryota</taxon>
        <taxon>Fungi</taxon>
        <taxon>Dikarya</taxon>
        <taxon>Basidiomycota</taxon>
        <taxon>Agaricomycotina</taxon>
        <taxon>Agaricomycetes</taxon>
        <taxon>Agaricomycetidae</taxon>
        <taxon>Agaricales</taxon>
        <taxon>Tricholomatineae</taxon>
        <taxon>Lyophyllaceae</taxon>
        <taxon>Tricholomella</taxon>
    </lineage>
</organism>
<reference evidence="2 3" key="1">
    <citation type="journal article" date="2020" name="ISME J.">
        <title>Uncovering the hidden diversity of litter-decomposition mechanisms in mushroom-forming fungi.</title>
        <authorList>
            <person name="Floudas D."/>
            <person name="Bentzer J."/>
            <person name="Ahren D."/>
            <person name="Johansson T."/>
            <person name="Persson P."/>
            <person name="Tunlid A."/>
        </authorList>
    </citation>
    <scope>NUCLEOTIDE SEQUENCE [LARGE SCALE GENOMIC DNA]</scope>
    <source>
        <strain evidence="2 3">CBS 661.87</strain>
    </source>
</reference>